<dbReference type="EMBL" id="CP011389">
    <property type="protein sequence ID" value="AKH17147.1"/>
    <property type="molecule type" value="Genomic_DNA"/>
</dbReference>
<dbReference type="CDD" id="cd05233">
    <property type="entry name" value="SDR_c"/>
    <property type="match status" value="1"/>
</dbReference>
<evidence type="ECO:0000313" key="5">
    <source>
        <dbReference type="Proteomes" id="UP000034024"/>
    </source>
</evidence>
<dbReference type="PATRIC" id="fig|1309411.5.peg.1809"/>
<dbReference type="GO" id="GO:0016491">
    <property type="term" value="F:oxidoreductase activity"/>
    <property type="evidence" value="ECO:0007669"/>
    <property type="project" value="UniProtKB-KW"/>
</dbReference>
<dbReference type="AlphaFoldDB" id="A0A0F7JN81"/>
<comment type="similarity">
    <text evidence="1 3">Belongs to the short-chain dehydrogenases/reductases (SDR) family.</text>
</comment>
<evidence type="ECO:0000313" key="4">
    <source>
        <dbReference type="EMBL" id="AKH17147.1"/>
    </source>
</evidence>
<dbReference type="RefSeq" id="WP_046843717.1">
    <property type="nucleotide sequence ID" value="NZ_CP011389.1"/>
</dbReference>
<evidence type="ECO:0000256" key="3">
    <source>
        <dbReference type="RuleBase" id="RU000363"/>
    </source>
</evidence>
<dbReference type="InterPro" id="IPR020904">
    <property type="entry name" value="Sc_DH/Rdtase_CS"/>
</dbReference>
<dbReference type="Pfam" id="PF00106">
    <property type="entry name" value="adh_short"/>
    <property type="match status" value="1"/>
</dbReference>
<dbReference type="Gene3D" id="3.40.50.720">
    <property type="entry name" value="NAD(P)-binding Rossmann-like Domain"/>
    <property type="match status" value="1"/>
</dbReference>
<reference evidence="4 5" key="1">
    <citation type="submission" date="2015-01" db="EMBL/GenBank/DDBJ databases">
        <title>Deinococcus soli/N5/whole genome sequencing.</title>
        <authorList>
            <person name="Kim M.K."/>
            <person name="Srinivasan S."/>
            <person name="Lee J.-J."/>
        </authorList>
    </citation>
    <scope>NUCLEOTIDE SEQUENCE [LARGE SCALE GENOMIC DNA]</scope>
    <source>
        <strain evidence="4 5">N5</strain>
    </source>
</reference>
<keyword evidence="5" id="KW-1185">Reference proteome</keyword>
<dbReference type="PANTHER" id="PTHR44196">
    <property type="entry name" value="DEHYDROGENASE/REDUCTASE SDR FAMILY MEMBER 7B"/>
    <property type="match status" value="1"/>
</dbReference>
<dbReference type="PANTHER" id="PTHR44196:SF1">
    <property type="entry name" value="DEHYDROGENASE_REDUCTASE SDR FAMILY MEMBER 7B"/>
    <property type="match status" value="1"/>
</dbReference>
<evidence type="ECO:0000256" key="1">
    <source>
        <dbReference type="ARBA" id="ARBA00006484"/>
    </source>
</evidence>
<dbReference type="GO" id="GO:0016020">
    <property type="term" value="C:membrane"/>
    <property type="evidence" value="ECO:0007669"/>
    <property type="project" value="TreeGrafter"/>
</dbReference>
<accession>A0A0F7JN81</accession>
<dbReference type="SUPFAM" id="SSF51735">
    <property type="entry name" value="NAD(P)-binding Rossmann-fold domains"/>
    <property type="match status" value="1"/>
</dbReference>
<dbReference type="OrthoDB" id="9775296at2"/>
<dbReference type="KEGG" id="dch:SY84_08875"/>
<keyword evidence="2" id="KW-0560">Oxidoreductase</keyword>
<dbReference type="PRINTS" id="PR00081">
    <property type="entry name" value="GDHRDH"/>
</dbReference>
<evidence type="ECO:0000256" key="2">
    <source>
        <dbReference type="ARBA" id="ARBA00023002"/>
    </source>
</evidence>
<dbReference type="Proteomes" id="UP000034024">
    <property type="component" value="Chromosome"/>
</dbReference>
<evidence type="ECO:0008006" key="6">
    <source>
        <dbReference type="Google" id="ProtNLM"/>
    </source>
</evidence>
<protein>
    <recommendedName>
        <fullName evidence="6">Short-chain dehydrogenase</fullName>
    </recommendedName>
</protein>
<gene>
    <name evidence="4" type="ORF">SY84_08875</name>
</gene>
<organism evidence="4 5">
    <name type="scientific">Deinococcus soli</name>
    <name type="common">ex Cha et al. 2016</name>
    <dbReference type="NCBI Taxonomy" id="1309411"/>
    <lineage>
        <taxon>Bacteria</taxon>
        <taxon>Thermotogati</taxon>
        <taxon>Deinococcota</taxon>
        <taxon>Deinococci</taxon>
        <taxon>Deinococcales</taxon>
        <taxon>Deinococcaceae</taxon>
        <taxon>Deinococcus</taxon>
    </lineage>
</organism>
<proteinExistence type="inferred from homology"/>
<sequence length="301" mass="32150">MTRAALTPRSGRTPQGAVAVVTGAAGAIGTEIALALDAAGAQLALVDLRRDGLEAVQARLSRPAQLIAADLTRAADITRIREEVIHRHGACHLLINNAGVVIVEPFETSRTDTIETELNVNLLAPALLSREFFPWLRLGRDQGGAWQQGQIVTVVSMAGIIPIAESAVYTASKFGLRGLMLALAQRFAGQGVLVSSILPGGVDTGMLRHEATHGGSPLNFLSEPQTARQVAQAVLASIHRPRLERYVPYGDGLSGRLAMLWPGLLPRLTPLMNVLGERGRQRYLKARGLTAVIPHDSARMP</sequence>
<dbReference type="InterPro" id="IPR036291">
    <property type="entry name" value="NAD(P)-bd_dom_sf"/>
</dbReference>
<dbReference type="InterPro" id="IPR002347">
    <property type="entry name" value="SDR_fam"/>
</dbReference>
<name>A0A0F7JN81_9DEIO</name>
<dbReference type="PRINTS" id="PR00080">
    <property type="entry name" value="SDRFAMILY"/>
</dbReference>
<dbReference type="PROSITE" id="PS00061">
    <property type="entry name" value="ADH_SHORT"/>
    <property type="match status" value="1"/>
</dbReference>